<gene>
    <name evidence="7" type="ORF">K9V48_25915</name>
</gene>
<evidence type="ECO:0000259" key="6">
    <source>
        <dbReference type="PROSITE" id="PS51094"/>
    </source>
</evidence>
<reference evidence="7" key="1">
    <citation type="submission" date="2024-05" db="EMBL/GenBank/DDBJ databases">
        <title>Metabacillus sp. nov., isolated from the rhizosphere soil of tomato plants.</title>
        <authorList>
            <person name="Ma R."/>
        </authorList>
    </citation>
    <scope>NUCLEOTIDE SEQUENCE</scope>
    <source>
        <strain evidence="7">DBTR6</strain>
    </source>
</reference>
<dbReference type="SUPFAM" id="SSF55804">
    <property type="entry name" value="Phoshotransferase/anion transport protein"/>
    <property type="match status" value="1"/>
</dbReference>
<accession>A0ABS7V080</accession>
<dbReference type="Gene3D" id="3.40.930.10">
    <property type="entry name" value="Mannitol-specific EII, Chain A"/>
    <property type="match status" value="1"/>
</dbReference>
<dbReference type="Pfam" id="PF00359">
    <property type="entry name" value="PTS_EIIA_2"/>
    <property type="match status" value="1"/>
</dbReference>
<dbReference type="EC" id="2.7.1.202" evidence="7"/>
<dbReference type="RefSeq" id="WP_224141978.1">
    <property type="nucleotide sequence ID" value="NZ_JAIQUM010000123.1"/>
</dbReference>
<evidence type="ECO:0000313" key="7">
    <source>
        <dbReference type="EMBL" id="MBZ5753565.1"/>
    </source>
</evidence>
<keyword evidence="8" id="KW-1185">Reference proteome</keyword>
<dbReference type="InterPro" id="IPR016152">
    <property type="entry name" value="PTrfase/Anion_transptr"/>
</dbReference>
<dbReference type="Proteomes" id="UP001165287">
    <property type="component" value="Unassembled WGS sequence"/>
</dbReference>
<evidence type="ECO:0000256" key="3">
    <source>
        <dbReference type="ARBA" id="ARBA00022597"/>
    </source>
</evidence>
<keyword evidence="1" id="KW-0813">Transport</keyword>
<dbReference type="PROSITE" id="PS51094">
    <property type="entry name" value="PTS_EIIA_TYPE_2"/>
    <property type="match status" value="1"/>
</dbReference>
<dbReference type="NCBIfam" id="TIGR00848">
    <property type="entry name" value="fruA"/>
    <property type="match status" value="1"/>
</dbReference>
<evidence type="ECO:0000256" key="4">
    <source>
        <dbReference type="ARBA" id="ARBA00022679"/>
    </source>
</evidence>
<evidence type="ECO:0000256" key="5">
    <source>
        <dbReference type="ARBA" id="ARBA00022683"/>
    </source>
</evidence>
<dbReference type="InterPro" id="IPR051541">
    <property type="entry name" value="PTS_SugarTrans_NitroReg"/>
</dbReference>
<feature type="domain" description="PTS EIIA type-2" evidence="6">
    <location>
        <begin position="4"/>
        <end position="147"/>
    </location>
</feature>
<evidence type="ECO:0000313" key="8">
    <source>
        <dbReference type="Proteomes" id="UP001165287"/>
    </source>
</evidence>
<keyword evidence="3" id="KW-0762">Sugar transport</keyword>
<organism evidence="7 8">
    <name type="scientific">Metabacillus rhizolycopersici</name>
    <dbReference type="NCBI Taxonomy" id="2875709"/>
    <lineage>
        <taxon>Bacteria</taxon>
        <taxon>Bacillati</taxon>
        <taxon>Bacillota</taxon>
        <taxon>Bacilli</taxon>
        <taxon>Bacillales</taxon>
        <taxon>Bacillaceae</taxon>
        <taxon>Metabacillus</taxon>
    </lineage>
</organism>
<protein>
    <submittedName>
        <fullName evidence="7">Fructose PTS transporter subunit IIA</fullName>
        <ecNumber evidence="7">2.7.1.202</ecNumber>
    </submittedName>
</protein>
<name>A0ABS7V080_9BACI</name>
<comment type="caution">
    <text evidence="7">The sequence shown here is derived from an EMBL/GenBank/DDBJ whole genome shotgun (WGS) entry which is preliminary data.</text>
</comment>
<evidence type="ECO:0000256" key="1">
    <source>
        <dbReference type="ARBA" id="ARBA00022448"/>
    </source>
</evidence>
<keyword evidence="4 7" id="KW-0808">Transferase</keyword>
<dbReference type="InterPro" id="IPR002178">
    <property type="entry name" value="PTS_EIIA_type-2_dom"/>
</dbReference>
<proteinExistence type="predicted"/>
<keyword evidence="5" id="KW-0598">Phosphotransferase system</keyword>
<dbReference type="PANTHER" id="PTHR47738">
    <property type="entry name" value="PTS SYSTEM FRUCTOSE-LIKE EIIA COMPONENT-RELATED"/>
    <property type="match status" value="1"/>
</dbReference>
<dbReference type="EMBL" id="JAIQUM010000123">
    <property type="protein sequence ID" value="MBZ5753565.1"/>
    <property type="molecule type" value="Genomic_DNA"/>
</dbReference>
<keyword evidence="2" id="KW-0597">Phosphoprotein</keyword>
<evidence type="ECO:0000256" key="2">
    <source>
        <dbReference type="ARBA" id="ARBA00022553"/>
    </source>
</evidence>
<dbReference type="GO" id="GO:0016740">
    <property type="term" value="F:transferase activity"/>
    <property type="evidence" value="ECO:0007669"/>
    <property type="project" value="UniProtKB-KW"/>
</dbReference>
<dbReference type="InterPro" id="IPR004715">
    <property type="entry name" value="PTS_IIA_fruc"/>
</dbReference>
<dbReference type="PANTHER" id="PTHR47738:SF1">
    <property type="entry name" value="NITROGEN REGULATORY PROTEIN"/>
    <property type="match status" value="1"/>
</dbReference>
<sequence length="156" mass="17510">MEEQIFGMEHIMLDQPLQSRDQIFTALASKGEELGAAEMEGDILEGILEREAMSTTNVGRGVAIPHCKSIKIKKTTLLFIRLQKPVEWEGDEEKVKLVFGILTPSNTANTHLSILSKLAKSLLRDDFVQKLLELDETELVLKEINQTIAVKESYSL</sequence>
<dbReference type="CDD" id="cd00211">
    <property type="entry name" value="PTS_IIA_fru"/>
    <property type="match status" value="1"/>
</dbReference>